<accession>A0ABU8FR96</accession>
<name>A0ABU8FR96_9BACI</name>
<feature type="domain" description="YokE-like PH" evidence="1">
    <location>
        <begin position="12"/>
        <end position="105"/>
    </location>
</feature>
<proteinExistence type="predicted"/>
<dbReference type="Proteomes" id="UP001367922">
    <property type="component" value="Unassembled WGS sequence"/>
</dbReference>
<keyword evidence="3" id="KW-1185">Reference proteome</keyword>
<gene>
    <name evidence="2" type="ORF">WAX78_03370</name>
</gene>
<comment type="caution">
    <text evidence="2">The sequence shown here is derived from an EMBL/GenBank/DDBJ whole genome shotgun (WGS) entry which is preliminary data.</text>
</comment>
<evidence type="ECO:0000313" key="2">
    <source>
        <dbReference type="EMBL" id="MEI4828497.1"/>
    </source>
</evidence>
<evidence type="ECO:0000259" key="1">
    <source>
        <dbReference type="Pfam" id="PF14470"/>
    </source>
</evidence>
<evidence type="ECO:0000313" key="3">
    <source>
        <dbReference type="Proteomes" id="UP001367922"/>
    </source>
</evidence>
<sequence length="119" mass="14384">MPTLLDTVKNLLHENETILFYTQCSLSLFLHRGPSMPGIILATNKRMLFVYKEKNKFNSQRYEEYLYERIEEVKEHPYFFSSHTSIYYNDDWVRFEKIYDQNIRKQLCSIIQQQIVSSS</sequence>
<dbReference type="EMBL" id="JBAWSV010000001">
    <property type="protein sequence ID" value="MEI4828497.1"/>
    <property type="molecule type" value="Genomic_DNA"/>
</dbReference>
<protein>
    <submittedName>
        <fullName evidence="2">PH domain-containing protein</fullName>
    </submittedName>
</protein>
<organism evidence="2 3">
    <name type="scientific">Bacillus yunxiaonensis</name>
    <dbReference type="NCBI Taxonomy" id="3127665"/>
    <lineage>
        <taxon>Bacteria</taxon>
        <taxon>Bacillati</taxon>
        <taxon>Bacillota</taxon>
        <taxon>Bacilli</taxon>
        <taxon>Bacillales</taxon>
        <taxon>Bacillaceae</taxon>
        <taxon>Bacillus</taxon>
    </lineage>
</organism>
<dbReference type="InterPro" id="IPR039519">
    <property type="entry name" value="YokE-like_PH"/>
</dbReference>
<reference evidence="2 3" key="1">
    <citation type="submission" date="2024-01" db="EMBL/GenBank/DDBJ databases">
        <title>Seven novel Bacillus-like species.</title>
        <authorList>
            <person name="Liu G."/>
        </authorList>
    </citation>
    <scope>NUCLEOTIDE SEQUENCE [LARGE SCALE GENOMIC DNA]</scope>
    <source>
        <strain evidence="2 3">FJAT-53711</strain>
    </source>
</reference>
<dbReference type="RefSeq" id="WP_336480873.1">
    <property type="nucleotide sequence ID" value="NZ_JBAWSV010000001.1"/>
</dbReference>
<dbReference type="Pfam" id="PF14470">
    <property type="entry name" value="bPH_3"/>
    <property type="match status" value="1"/>
</dbReference>